<dbReference type="Pfam" id="PF00248">
    <property type="entry name" value="Aldo_ket_red"/>
    <property type="match status" value="1"/>
</dbReference>
<dbReference type="Proteomes" id="UP000058012">
    <property type="component" value="Unassembled WGS sequence"/>
</dbReference>
<evidence type="ECO:0000313" key="3">
    <source>
        <dbReference type="EMBL" id="KUR72387.1"/>
    </source>
</evidence>
<evidence type="ECO:0000259" key="2">
    <source>
        <dbReference type="Pfam" id="PF00248"/>
    </source>
</evidence>
<evidence type="ECO:0000256" key="1">
    <source>
        <dbReference type="ARBA" id="ARBA00023002"/>
    </source>
</evidence>
<protein>
    <submittedName>
        <fullName evidence="3">Aldo/keto reductase</fullName>
    </submittedName>
</protein>
<comment type="caution">
    <text evidence="3">The sequence shown here is derived from an EMBL/GenBank/DDBJ whole genome shotgun (WGS) entry which is preliminary data.</text>
</comment>
<dbReference type="InterPro" id="IPR050791">
    <property type="entry name" value="Aldo-Keto_reductase"/>
</dbReference>
<dbReference type="AlphaFoldDB" id="A0A117UWY9"/>
<dbReference type="Gene3D" id="3.20.20.100">
    <property type="entry name" value="NADP-dependent oxidoreductase domain"/>
    <property type="match status" value="1"/>
</dbReference>
<dbReference type="InterPro" id="IPR020471">
    <property type="entry name" value="AKR"/>
</dbReference>
<dbReference type="SUPFAM" id="SSF51430">
    <property type="entry name" value="NAD(P)-linked oxidoreductase"/>
    <property type="match status" value="1"/>
</dbReference>
<organism evidence="3 4">
    <name type="scientific">Novosphingobium fuchskuhlense</name>
    <dbReference type="NCBI Taxonomy" id="1117702"/>
    <lineage>
        <taxon>Bacteria</taxon>
        <taxon>Pseudomonadati</taxon>
        <taxon>Pseudomonadota</taxon>
        <taxon>Alphaproteobacteria</taxon>
        <taxon>Sphingomonadales</taxon>
        <taxon>Sphingomonadaceae</taxon>
        <taxon>Novosphingobium</taxon>
    </lineage>
</organism>
<name>A0A117UWY9_9SPHN</name>
<dbReference type="GO" id="GO:0005737">
    <property type="term" value="C:cytoplasm"/>
    <property type="evidence" value="ECO:0007669"/>
    <property type="project" value="TreeGrafter"/>
</dbReference>
<dbReference type="PRINTS" id="PR00069">
    <property type="entry name" value="ALDKETRDTASE"/>
</dbReference>
<proteinExistence type="predicted"/>
<dbReference type="GO" id="GO:0016491">
    <property type="term" value="F:oxidoreductase activity"/>
    <property type="evidence" value="ECO:0007669"/>
    <property type="project" value="UniProtKB-KW"/>
</dbReference>
<evidence type="ECO:0000313" key="4">
    <source>
        <dbReference type="Proteomes" id="UP000058012"/>
    </source>
</evidence>
<reference evidence="3 4" key="1">
    <citation type="submission" date="2015-10" db="EMBL/GenBank/DDBJ databases">
        <title>Draft genome sequence of Novosphingobium fuchskuhlense DSM 25065 isolated from a surface water sample of the southwest basin of Lake Grosse Fuchskuhle.</title>
        <authorList>
            <person name="Ruckert C."/>
            <person name="Winkler A."/>
            <person name="Glaeser J."/>
            <person name="Grossart H.-P."/>
            <person name="Kalinowski J."/>
            <person name="Glaeser S."/>
        </authorList>
    </citation>
    <scope>NUCLEOTIDE SEQUENCE [LARGE SCALE GENOMIC DNA]</scope>
    <source>
        <strain evidence="3 4">FNE08-7</strain>
    </source>
</reference>
<dbReference type="InterPro" id="IPR023210">
    <property type="entry name" value="NADP_OxRdtase_dom"/>
</dbReference>
<dbReference type="OrthoDB" id="7181835at2"/>
<dbReference type="STRING" id="1117702.AQZ52_03765"/>
<accession>A0A117UWY9</accession>
<keyword evidence="1" id="KW-0560">Oxidoreductase</keyword>
<keyword evidence="4" id="KW-1185">Reference proteome</keyword>
<gene>
    <name evidence="3" type="ORF">AQZ52_03765</name>
</gene>
<dbReference type="InterPro" id="IPR036812">
    <property type="entry name" value="NAD(P)_OxRdtase_dom_sf"/>
</dbReference>
<feature type="domain" description="NADP-dependent oxidoreductase" evidence="2">
    <location>
        <begin position="15"/>
        <end position="307"/>
    </location>
</feature>
<dbReference type="PANTHER" id="PTHR43625:SF40">
    <property type="entry name" value="ALDO-KETO REDUCTASE YAKC [NADP(+)]"/>
    <property type="match status" value="1"/>
</dbReference>
<sequence length="333" mass="36417">MTFTRRTIGAHETNPIGLGCMSLSWAYGTPPSDEDGKRLLARALDLGYDHLDTARIYGDGHNETLIGEALSGQRNRFFLASKTGIIVDGKARRIDCKPETIRGALETSLRLLKTDHIDLYYLHRRDFTVPIEESVGALGDLVREGKIGGIGLSEMSAETVRRAHAEHPIAALQTEYSPMTRNPEIAVLDVCRELGITFVAFSPVCRGLLVDERPDPAAMPKSDIRPNMPRFQGDNWAHNLSLAEAFAALAAREGVTAAQLALGWVLARGPHVVAIPGTSRQDHLAENIARWDWEPSAALVAEVDALINHQTVAGHRYGPVMQATIDTEEFEAA</sequence>
<dbReference type="PANTHER" id="PTHR43625">
    <property type="entry name" value="AFLATOXIN B1 ALDEHYDE REDUCTASE"/>
    <property type="match status" value="1"/>
</dbReference>
<dbReference type="RefSeq" id="WP_067906558.1">
    <property type="nucleotide sequence ID" value="NZ_KQ954244.1"/>
</dbReference>
<dbReference type="EMBL" id="LLZS01000003">
    <property type="protein sequence ID" value="KUR72387.1"/>
    <property type="molecule type" value="Genomic_DNA"/>
</dbReference>